<evidence type="ECO:0000256" key="1">
    <source>
        <dbReference type="SAM" id="Coils"/>
    </source>
</evidence>
<dbReference type="Gramene" id="TKW09875">
    <property type="protein sequence ID" value="TKW09875"/>
    <property type="gene ID" value="SEVIR_6G129700v2"/>
</dbReference>
<evidence type="ECO:0000313" key="3">
    <source>
        <dbReference type="Proteomes" id="UP000298652"/>
    </source>
</evidence>
<dbReference type="EMBL" id="CM016557">
    <property type="protein sequence ID" value="TKW09875.1"/>
    <property type="molecule type" value="Genomic_DNA"/>
</dbReference>
<feature type="coiled-coil region" evidence="1">
    <location>
        <begin position="139"/>
        <end position="180"/>
    </location>
</feature>
<organism evidence="2 3">
    <name type="scientific">Setaria viridis</name>
    <name type="common">Green bristlegrass</name>
    <name type="synonym">Setaria italica subsp. viridis</name>
    <dbReference type="NCBI Taxonomy" id="4556"/>
    <lineage>
        <taxon>Eukaryota</taxon>
        <taxon>Viridiplantae</taxon>
        <taxon>Streptophyta</taxon>
        <taxon>Embryophyta</taxon>
        <taxon>Tracheophyta</taxon>
        <taxon>Spermatophyta</taxon>
        <taxon>Magnoliopsida</taxon>
        <taxon>Liliopsida</taxon>
        <taxon>Poales</taxon>
        <taxon>Poaceae</taxon>
        <taxon>PACMAD clade</taxon>
        <taxon>Panicoideae</taxon>
        <taxon>Panicodae</taxon>
        <taxon>Paniceae</taxon>
        <taxon>Cenchrinae</taxon>
        <taxon>Setaria</taxon>
    </lineage>
</organism>
<keyword evidence="3" id="KW-1185">Reference proteome</keyword>
<accession>A0A4U6U613</accession>
<dbReference type="AlphaFoldDB" id="A0A4U6U613"/>
<gene>
    <name evidence="2" type="ORF">SEVIR_6G129700v2</name>
</gene>
<sequence>MKFYQVRRGCTHYIYDRITVGIVTCLHPTYLVFSSLVNRPHFTANCSFSSCVEKMGDVKHIRLTVRGASQTKIQDSIHYNLVPAGGVDYHRYTKGSDGSSFTVEVGGRVDVARLYECVKKLASSVKIEAVVPQDLKEKTTRLEQDLSDMKKRKDDLKSMLERAEEENGRLQMKLRPVEEENKKLHKKIKDGESSNKLLGTGQLEGQLLYRQTNISIHELELNAKAKLKISEDGHRRIK</sequence>
<dbReference type="OMA" id="GVDYHRY"/>
<name>A0A4U6U613_SETVI</name>
<protein>
    <submittedName>
        <fullName evidence="2">Uncharacterized protein</fullName>
    </submittedName>
</protein>
<keyword evidence="1" id="KW-0175">Coiled coil</keyword>
<evidence type="ECO:0000313" key="2">
    <source>
        <dbReference type="EMBL" id="TKW09875.1"/>
    </source>
</evidence>
<proteinExistence type="predicted"/>
<reference evidence="2" key="1">
    <citation type="submission" date="2019-03" db="EMBL/GenBank/DDBJ databases">
        <title>WGS assembly of Setaria viridis.</title>
        <authorList>
            <person name="Huang P."/>
            <person name="Jenkins J."/>
            <person name="Grimwood J."/>
            <person name="Barry K."/>
            <person name="Healey A."/>
            <person name="Mamidi S."/>
            <person name="Sreedasyam A."/>
            <person name="Shu S."/>
            <person name="Feldman M."/>
            <person name="Wu J."/>
            <person name="Yu Y."/>
            <person name="Chen C."/>
            <person name="Johnson J."/>
            <person name="Rokhsar D."/>
            <person name="Baxter I."/>
            <person name="Schmutz J."/>
            <person name="Brutnell T."/>
            <person name="Kellogg E."/>
        </authorList>
    </citation>
    <scope>NUCLEOTIDE SEQUENCE [LARGE SCALE GENOMIC DNA]</scope>
</reference>
<dbReference type="Proteomes" id="UP000298652">
    <property type="component" value="Chromosome 6"/>
</dbReference>